<evidence type="ECO:0000256" key="1">
    <source>
        <dbReference type="SAM" id="Phobius"/>
    </source>
</evidence>
<keyword evidence="1" id="KW-0812">Transmembrane</keyword>
<feature type="transmembrane region" description="Helical" evidence="1">
    <location>
        <begin position="24"/>
        <end position="47"/>
    </location>
</feature>
<organism evidence="2">
    <name type="scientific">Cuerna arida</name>
    <dbReference type="NCBI Taxonomy" id="1464854"/>
    <lineage>
        <taxon>Eukaryota</taxon>
        <taxon>Metazoa</taxon>
        <taxon>Ecdysozoa</taxon>
        <taxon>Arthropoda</taxon>
        <taxon>Hexapoda</taxon>
        <taxon>Insecta</taxon>
        <taxon>Pterygota</taxon>
        <taxon>Neoptera</taxon>
        <taxon>Paraneoptera</taxon>
        <taxon>Hemiptera</taxon>
        <taxon>Auchenorrhyncha</taxon>
        <taxon>Membracoidea</taxon>
        <taxon>Cicadellidae</taxon>
        <taxon>Cicadellinae</taxon>
        <taxon>Proconiini</taxon>
        <taxon>Cuerna</taxon>
    </lineage>
</organism>
<protein>
    <submittedName>
        <fullName evidence="2">Uncharacterized protein</fullName>
    </submittedName>
</protein>
<dbReference type="AlphaFoldDB" id="A0A1B6FQ12"/>
<reference evidence="2" key="1">
    <citation type="submission" date="2015-11" db="EMBL/GenBank/DDBJ databases">
        <title>De novo transcriptome assembly of four potential Pierce s Disease insect vectors from Arizona vineyards.</title>
        <authorList>
            <person name="Tassone E.E."/>
        </authorList>
    </citation>
    <scope>NUCLEOTIDE SEQUENCE</scope>
</reference>
<keyword evidence="1" id="KW-1133">Transmembrane helix</keyword>
<feature type="transmembrane region" description="Helical" evidence="1">
    <location>
        <begin position="104"/>
        <end position="128"/>
    </location>
</feature>
<feature type="transmembrane region" description="Helical" evidence="1">
    <location>
        <begin position="73"/>
        <end position="92"/>
    </location>
</feature>
<dbReference type="EMBL" id="GECZ01017528">
    <property type="protein sequence ID" value="JAS52241.1"/>
    <property type="molecule type" value="Transcribed_RNA"/>
</dbReference>
<accession>A0A1B6FQ12</accession>
<sequence length="188" mass="22257">FVWMVAQFHLYLARKEYYLPIKKFQVVVLMYSEICQVLITMLLSMWLRFPDIQKYISQCIRVVKDLEGSKAPFLARHICSVFMIMHTILTVYRVKDSREKLTLMISFWSGMCQVVMIHVLLFVSLTLVDMSFKSINSDLTYILFRRSNESSQYVFNQLCSVRQRYLRAAKLLATARRDFGPDVFLICF</sequence>
<keyword evidence="1" id="KW-0472">Membrane</keyword>
<feature type="non-terminal residue" evidence="2">
    <location>
        <position position="188"/>
    </location>
</feature>
<feature type="non-terminal residue" evidence="2">
    <location>
        <position position="1"/>
    </location>
</feature>
<name>A0A1B6FQ12_9HEMI</name>
<proteinExistence type="predicted"/>
<gene>
    <name evidence="2" type="ORF">g.49139</name>
</gene>
<evidence type="ECO:0000313" key="2">
    <source>
        <dbReference type="EMBL" id="JAS52241.1"/>
    </source>
</evidence>